<protein>
    <submittedName>
        <fullName evidence="2">Uncharacterized protein</fullName>
    </submittedName>
</protein>
<keyword evidence="3" id="KW-1185">Reference proteome</keyword>
<dbReference type="VEuPathDB" id="FungiDB:PV08_02905"/>
<feature type="compositionally biased region" description="Polar residues" evidence="1">
    <location>
        <begin position="225"/>
        <end position="237"/>
    </location>
</feature>
<dbReference type="RefSeq" id="XP_016238832.1">
    <property type="nucleotide sequence ID" value="XM_016377262.1"/>
</dbReference>
<evidence type="ECO:0000256" key="1">
    <source>
        <dbReference type="SAM" id="MobiDB-lite"/>
    </source>
</evidence>
<dbReference type="EMBL" id="KN847493">
    <property type="protein sequence ID" value="KIW18616.1"/>
    <property type="molecule type" value="Genomic_DNA"/>
</dbReference>
<feature type="region of interest" description="Disordered" evidence="1">
    <location>
        <begin position="125"/>
        <end position="260"/>
    </location>
</feature>
<feature type="region of interest" description="Disordered" evidence="1">
    <location>
        <begin position="597"/>
        <end position="738"/>
    </location>
</feature>
<evidence type="ECO:0000313" key="3">
    <source>
        <dbReference type="Proteomes" id="UP000053328"/>
    </source>
</evidence>
<evidence type="ECO:0000313" key="2">
    <source>
        <dbReference type="EMBL" id="KIW18616.1"/>
    </source>
</evidence>
<dbReference type="AlphaFoldDB" id="A0A0D1YTP8"/>
<accession>A0A0D1YTP8</accession>
<feature type="region of interest" description="Disordered" evidence="1">
    <location>
        <begin position="350"/>
        <end position="375"/>
    </location>
</feature>
<reference evidence="2 3" key="1">
    <citation type="submission" date="2015-01" db="EMBL/GenBank/DDBJ databases">
        <title>The Genome Sequence of Exophiala spinifera CBS89968.</title>
        <authorList>
            <consortium name="The Broad Institute Genomics Platform"/>
            <person name="Cuomo C."/>
            <person name="de Hoog S."/>
            <person name="Gorbushina A."/>
            <person name="Stielow B."/>
            <person name="Teixiera M."/>
            <person name="Abouelleil A."/>
            <person name="Chapman S.B."/>
            <person name="Priest M."/>
            <person name="Young S.K."/>
            <person name="Wortman J."/>
            <person name="Nusbaum C."/>
            <person name="Birren B."/>
        </authorList>
    </citation>
    <scope>NUCLEOTIDE SEQUENCE [LARGE SCALE GENOMIC DNA]</scope>
    <source>
        <strain evidence="2 3">CBS 89968</strain>
    </source>
</reference>
<feature type="region of interest" description="Disordered" evidence="1">
    <location>
        <begin position="283"/>
        <end position="314"/>
    </location>
</feature>
<dbReference type="Proteomes" id="UP000053328">
    <property type="component" value="Unassembled WGS sequence"/>
</dbReference>
<proteinExistence type="predicted"/>
<dbReference type="GeneID" id="27329988"/>
<organism evidence="2 3">
    <name type="scientific">Exophiala spinifera</name>
    <dbReference type="NCBI Taxonomy" id="91928"/>
    <lineage>
        <taxon>Eukaryota</taxon>
        <taxon>Fungi</taxon>
        <taxon>Dikarya</taxon>
        <taxon>Ascomycota</taxon>
        <taxon>Pezizomycotina</taxon>
        <taxon>Eurotiomycetes</taxon>
        <taxon>Chaetothyriomycetidae</taxon>
        <taxon>Chaetothyriales</taxon>
        <taxon>Herpotrichiellaceae</taxon>
        <taxon>Exophiala</taxon>
    </lineage>
</organism>
<feature type="compositionally biased region" description="Low complexity" evidence="1">
    <location>
        <begin position="358"/>
        <end position="372"/>
    </location>
</feature>
<name>A0A0D1YTP8_9EURO</name>
<feature type="region of interest" description="Disordered" evidence="1">
    <location>
        <begin position="1"/>
        <end position="33"/>
    </location>
</feature>
<dbReference type="STRING" id="91928.A0A0D1YTP8"/>
<dbReference type="HOGENOM" id="CLU_027507_0_0_1"/>
<dbReference type="OrthoDB" id="4160377at2759"/>
<gene>
    <name evidence="2" type="ORF">PV08_02905</name>
</gene>
<feature type="compositionally biased region" description="Polar residues" evidence="1">
    <location>
        <begin position="154"/>
        <end position="170"/>
    </location>
</feature>
<feature type="region of interest" description="Disordered" evidence="1">
    <location>
        <begin position="403"/>
        <end position="428"/>
    </location>
</feature>
<feature type="compositionally biased region" description="Low complexity" evidence="1">
    <location>
        <begin position="291"/>
        <end position="302"/>
    </location>
</feature>
<feature type="compositionally biased region" description="Polar residues" evidence="1">
    <location>
        <begin position="622"/>
        <end position="643"/>
    </location>
</feature>
<sequence length="738" mass="78085">MGRKKSRKAQAQDDESDEGPAPSEMSPNTRKEYDKMQIMTADLSLATADHIKTSDYRRPTKANVELLRLCDDEGSAEAKIAAKNKKQTSQWLNWGTSDEARKTAHGERVIGTGNTHRAGLAHSLAETERRAGRPLTLNDTYDDRGSTKRFKHGASTNAAKSTISGQQDQLPSPARKTTEASGSKKRDRTRPFQNRPWPPPALEGSPFLSGSGQSMSFGVIPTPQHPRTNVGNASQIGAANAHTRRPQSATIPSSRLSARPRSAVPLADASTFMSLATNIIASRSQSKSEKSSAGAVSSGSAAPIMETQAKTEQEDKESVADFGHDEPGIRKVPIAEFSFSASAALAGTQLSTHTDGAPSSTVLSSISPSVGSEQPVKDTNIFEASKALVGLGISGASLGNITSTKPNVPPSPLPTGVSSENRSLLDSPIPEDMGSAVLVASKRREKGVVVIDGVRYIPESRLLALEESIKKGETSLHDYPREPQAHDEAALIKSKLQTPTLMVPSYEPASTVTKVSTKAVNPFQPRDPAPEGTSDQVVAQAAVSRPLQVPQGPPRTLDEALVAAVNSPLNAMGIQAPAKPSAKAKAKATKHAIVSKWAAPPGEDYEPHPMAKDISQMDPVASETSDISSQVKQPVLQSKSTNGGRSGKKVKNPFEAKLTGLESGPGSPVGEEVATDALRDQQNPVKPFQFAAAASRPPSKRQYATPGPGYALLLAALEQKTSSHPNSVAEDGSEEEEL</sequence>